<dbReference type="RefSeq" id="WP_144949892.1">
    <property type="nucleotide sequence ID" value="NZ_VMQU01000018.1"/>
</dbReference>
<dbReference type="Proteomes" id="UP000320513">
    <property type="component" value="Unassembled WGS sequence"/>
</dbReference>
<proteinExistence type="predicted"/>
<accession>A0A557XY34</accession>
<gene>
    <name evidence="2" type="ORF">FPZ47_06335</name>
</gene>
<evidence type="ECO:0000313" key="3">
    <source>
        <dbReference type="Proteomes" id="UP000320513"/>
    </source>
</evidence>
<protein>
    <submittedName>
        <fullName evidence="2">Uncharacterized protein</fullName>
    </submittedName>
</protein>
<evidence type="ECO:0000313" key="2">
    <source>
        <dbReference type="EMBL" id="TVS91076.1"/>
    </source>
</evidence>
<keyword evidence="1" id="KW-0472">Membrane</keyword>
<feature type="transmembrane region" description="Helical" evidence="1">
    <location>
        <begin position="23"/>
        <end position="45"/>
    </location>
</feature>
<dbReference type="AlphaFoldDB" id="A0A557XY34"/>
<comment type="caution">
    <text evidence="2">The sequence shown here is derived from an EMBL/GenBank/DDBJ whole genome shotgun (WGS) entry which is preliminary data.</text>
</comment>
<evidence type="ECO:0000256" key="1">
    <source>
        <dbReference type="SAM" id="Phobius"/>
    </source>
</evidence>
<keyword evidence="1" id="KW-0812">Transmembrane</keyword>
<keyword evidence="3" id="KW-1185">Reference proteome</keyword>
<keyword evidence="1" id="KW-1133">Transmembrane helix</keyword>
<reference evidence="2 3" key="1">
    <citation type="submission" date="2019-07" db="EMBL/GenBank/DDBJ databases">
        <title>New Mycobacterium species.</title>
        <authorList>
            <person name="Tortoli E."/>
            <person name="Ghielmetti G."/>
            <person name="Friedel U."/>
            <person name="Trovato A."/>
        </authorList>
    </citation>
    <scope>NUCLEOTIDE SEQUENCE [LARGE SCALE GENOMIC DNA]</scope>
    <source>
        <strain evidence="2 3">16-83</strain>
    </source>
</reference>
<organism evidence="2 3">
    <name type="scientific">Mycobacterium helveticum</name>
    <dbReference type="NCBI Taxonomy" id="2592811"/>
    <lineage>
        <taxon>Bacteria</taxon>
        <taxon>Bacillati</taxon>
        <taxon>Actinomycetota</taxon>
        <taxon>Actinomycetes</taxon>
        <taxon>Mycobacteriales</taxon>
        <taxon>Mycobacteriaceae</taxon>
        <taxon>Mycobacterium</taxon>
    </lineage>
</organism>
<sequence length="208" mass="21519">MRPRHHGGDDVSVQPAPYRRHELIAAASGTMLLVAIGVLSGWAHYSLSGARTLSPRIAAAVPATGSAAPLTSPPSPHADGKLQAWLAQAEPTLDALIAARHAVTVAAAADDITATGSACRSADGAVAGAQRHLPSPDPELNLALQQAIENYRVGLRHCVVGVQNHDGGEIAHAASYLDQGNAELRAGLAIIERDLRDARPQDTGVLTV</sequence>
<name>A0A557XY34_9MYCO</name>
<dbReference type="EMBL" id="VMQU01000018">
    <property type="protein sequence ID" value="TVS91076.1"/>
    <property type="molecule type" value="Genomic_DNA"/>
</dbReference>
<dbReference type="OrthoDB" id="4741229at2"/>